<dbReference type="EMBL" id="CP129013">
    <property type="protein sequence ID" value="WLR43303.1"/>
    <property type="molecule type" value="Genomic_DNA"/>
</dbReference>
<keyword evidence="2" id="KW-0731">Sigma factor</keyword>
<dbReference type="InterPro" id="IPR013325">
    <property type="entry name" value="RNA_pol_sigma_r2"/>
</dbReference>
<evidence type="ECO:0000256" key="1">
    <source>
        <dbReference type="ARBA" id="ARBA00023015"/>
    </source>
</evidence>
<dbReference type="Gene3D" id="1.10.1740.10">
    <property type="match status" value="1"/>
</dbReference>
<feature type="domain" description="RNA polymerase sigma-70 region 2" evidence="4">
    <location>
        <begin position="15"/>
        <end position="77"/>
    </location>
</feature>
<keyword evidence="1" id="KW-0805">Transcription regulation</keyword>
<dbReference type="Proteomes" id="UP001197974">
    <property type="component" value="Chromosome"/>
</dbReference>
<evidence type="ECO:0000256" key="2">
    <source>
        <dbReference type="ARBA" id="ARBA00023082"/>
    </source>
</evidence>
<gene>
    <name evidence="5" type="ORF">LC087_03695</name>
</gene>
<accession>A0ABY9JXR1</accession>
<dbReference type="PANTHER" id="PTHR43133">
    <property type="entry name" value="RNA POLYMERASE ECF-TYPE SIGMA FACTO"/>
    <property type="match status" value="1"/>
</dbReference>
<reference evidence="5 6" key="1">
    <citation type="submission" date="2023-06" db="EMBL/GenBank/DDBJ databases">
        <title>Five Gram-positive bacteria isolated from mangrove sediments in Shenzhen, Guangdong, China.</title>
        <authorList>
            <person name="Yu S."/>
            <person name="Zheng W."/>
            <person name="Huang Y."/>
        </authorList>
    </citation>
    <scope>NUCLEOTIDE SEQUENCE [LARGE SCALE GENOMIC DNA]</scope>
    <source>
        <strain evidence="5 6">SaN35-3</strain>
    </source>
</reference>
<dbReference type="InterPro" id="IPR039425">
    <property type="entry name" value="RNA_pol_sigma-70-like"/>
</dbReference>
<keyword evidence="3" id="KW-0804">Transcription</keyword>
<evidence type="ECO:0000313" key="6">
    <source>
        <dbReference type="Proteomes" id="UP001197974"/>
    </source>
</evidence>
<dbReference type="RefSeq" id="WP_226539678.1">
    <property type="nucleotide sequence ID" value="NZ_CP129013.1"/>
</dbReference>
<evidence type="ECO:0000313" key="5">
    <source>
        <dbReference type="EMBL" id="WLR43303.1"/>
    </source>
</evidence>
<proteinExistence type="predicted"/>
<dbReference type="Pfam" id="PF04542">
    <property type="entry name" value="Sigma70_r2"/>
    <property type="match status" value="1"/>
</dbReference>
<dbReference type="SUPFAM" id="SSF88946">
    <property type="entry name" value="Sigma2 domain of RNA polymerase sigma factors"/>
    <property type="match status" value="1"/>
</dbReference>
<evidence type="ECO:0000256" key="3">
    <source>
        <dbReference type="ARBA" id="ARBA00023163"/>
    </source>
</evidence>
<dbReference type="InterPro" id="IPR007627">
    <property type="entry name" value="RNA_pol_sigma70_r2"/>
</dbReference>
<dbReference type="PANTHER" id="PTHR43133:SF60">
    <property type="entry name" value="RNA POLYMERASE SIGMA FACTOR SIGV"/>
    <property type="match status" value="1"/>
</dbReference>
<dbReference type="NCBIfam" id="TIGR02937">
    <property type="entry name" value="sigma70-ECF"/>
    <property type="match status" value="1"/>
</dbReference>
<name>A0ABY9JXR1_9BACI</name>
<keyword evidence="6" id="KW-1185">Reference proteome</keyword>
<organism evidence="5 6">
    <name type="scientific">Bacillus carboniphilus</name>
    <dbReference type="NCBI Taxonomy" id="86663"/>
    <lineage>
        <taxon>Bacteria</taxon>
        <taxon>Bacillati</taxon>
        <taxon>Bacillota</taxon>
        <taxon>Bacilli</taxon>
        <taxon>Bacillales</taxon>
        <taxon>Bacillaceae</taxon>
        <taxon>Bacillus</taxon>
    </lineage>
</organism>
<dbReference type="InterPro" id="IPR014284">
    <property type="entry name" value="RNA_pol_sigma-70_dom"/>
</dbReference>
<sequence>MNDHIDEKFLREVMTDHGTSLLKLVYSYVKNWTSAEDIVQETFITFSQKYHQFKGNSSLKTWLYQIAINKAKDYLRSPKNRLLW</sequence>
<protein>
    <submittedName>
        <fullName evidence="5">Sigma-70 family RNA polymerase sigma factor</fullName>
    </submittedName>
</protein>
<evidence type="ECO:0000259" key="4">
    <source>
        <dbReference type="Pfam" id="PF04542"/>
    </source>
</evidence>